<keyword evidence="1" id="KW-0812">Transmembrane</keyword>
<organism evidence="2 3">
    <name type="scientific">Caenimonas sedimenti</name>
    <dbReference type="NCBI Taxonomy" id="2596921"/>
    <lineage>
        <taxon>Bacteria</taxon>
        <taxon>Pseudomonadati</taxon>
        <taxon>Pseudomonadota</taxon>
        <taxon>Betaproteobacteria</taxon>
        <taxon>Burkholderiales</taxon>
        <taxon>Comamonadaceae</taxon>
        <taxon>Caenimonas</taxon>
    </lineage>
</organism>
<feature type="transmembrane region" description="Helical" evidence="1">
    <location>
        <begin position="339"/>
        <end position="360"/>
    </location>
</feature>
<keyword evidence="3" id="KW-1185">Reference proteome</keyword>
<dbReference type="Gene3D" id="2.120.10.30">
    <property type="entry name" value="TolB, C-terminal domain"/>
    <property type="match status" value="1"/>
</dbReference>
<name>A0A562ZS70_9BURK</name>
<dbReference type="OrthoDB" id="8800911at2"/>
<accession>A0A562ZS70</accession>
<gene>
    <name evidence="2" type="ORF">FN976_11750</name>
</gene>
<dbReference type="SUPFAM" id="SSF101898">
    <property type="entry name" value="NHL repeat"/>
    <property type="match status" value="1"/>
</dbReference>
<reference evidence="2 3" key="1">
    <citation type="submission" date="2019-07" db="EMBL/GenBank/DDBJ databases">
        <title>Caenimonas sedimenti sp. nov., isolated from activated sludge.</title>
        <authorList>
            <person name="Xu J."/>
        </authorList>
    </citation>
    <scope>NUCLEOTIDE SEQUENCE [LARGE SCALE GENOMIC DNA]</scope>
    <source>
        <strain evidence="2 3">HX-9-20</strain>
    </source>
</reference>
<dbReference type="Proteomes" id="UP000318199">
    <property type="component" value="Unassembled WGS sequence"/>
</dbReference>
<keyword evidence="1" id="KW-0472">Membrane</keyword>
<proteinExistence type="predicted"/>
<evidence type="ECO:0000256" key="1">
    <source>
        <dbReference type="SAM" id="Phobius"/>
    </source>
</evidence>
<evidence type="ECO:0000313" key="3">
    <source>
        <dbReference type="Proteomes" id="UP000318199"/>
    </source>
</evidence>
<sequence length="365" mass="39221">MTRSETRIAALVLALFLPGLAAVFWGSQERAGADRPGPLRGFTQAGAERAAVIFHGALHLLDAEGRPLARQPLRELGLAEEPTDMDWTATPDGRLQAWFFEDTVPRIVRCDLRATPPGLHACAQVVAGERLKVNPTSRAVHIAVDPANERLFVADAQGHAVRALSFQGEVLGQSAAGELLFPNRLRLQAGLLVVADNDHQRVVWLDVAPPRPAFRAERSVQLASHPQSSAGRKAADFAFLPAPDGAAPMLWTLAVAQGQKRGRLLAYDAAYAPRGAADQGGHADPLIIDRLGNALLVADFEGIGYFRVAADGRFLGAFGQGAFAEEVQGERDRVRAGQLWMAVGRAAMVLALLVGLALGWRDRRK</sequence>
<dbReference type="RefSeq" id="WP_145893224.1">
    <property type="nucleotide sequence ID" value="NZ_VOBQ01000009.1"/>
</dbReference>
<dbReference type="AlphaFoldDB" id="A0A562ZS70"/>
<protein>
    <submittedName>
        <fullName evidence="2">Uncharacterized protein</fullName>
    </submittedName>
</protein>
<evidence type="ECO:0000313" key="2">
    <source>
        <dbReference type="EMBL" id="TWO70994.1"/>
    </source>
</evidence>
<dbReference type="EMBL" id="VOBQ01000009">
    <property type="protein sequence ID" value="TWO70994.1"/>
    <property type="molecule type" value="Genomic_DNA"/>
</dbReference>
<keyword evidence="1" id="KW-1133">Transmembrane helix</keyword>
<dbReference type="InterPro" id="IPR011042">
    <property type="entry name" value="6-blade_b-propeller_TolB-like"/>
</dbReference>
<comment type="caution">
    <text evidence="2">The sequence shown here is derived from an EMBL/GenBank/DDBJ whole genome shotgun (WGS) entry which is preliminary data.</text>
</comment>